<dbReference type="InterPro" id="IPR000438">
    <property type="entry name" value="Acetyl_CoA_COase_Trfase_b_su"/>
</dbReference>
<dbReference type="PANTHER" id="PTHR42995:SF5">
    <property type="entry name" value="ACETYL-COENZYME A CARBOXYLASE CARBOXYL TRANSFERASE SUBUNIT BETA, CHLOROPLASTIC"/>
    <property type="match status" value="1"/>
</dbReference>
<accession>A0A2Z2NZG7</accession>
<comment type="cofactor">
    <cofactor evidence="4">
        <name>Zn(2+)</name>
        <dbReference type="ChEBI" id="CHEBI:29105"/>
    </cofactor>
    <text evidence="4">Binds 1 zinc ion per subunit.</text>
</comment>
<keyword evidence="4" id="KW-0479">Metal-binding</keyword>
<dbReference type="Gene3D" id="3.90.226.10">
    <property type="entry name" value="2-enoyl-CoA Hydratase, Chain A, domain 1"/>
    <property type="match status" value="1"/>
</dbReference>
<keyword evidence="4" id="KW-0444">Lipid biosynthesis</keyword>
<keyword evidence="8" id="KW-1185">Reference proteome</keyword>
<protein>
    <recommendedName>
        <fullName evidence="4">Acetyl-coenzyme A carboxylase carboxyl transferase subunit beta</fullName>
        <shortName evidence="4">ACCase subunit beta</shortName>
        <shortName evidence="4">Acetyl-CoA carboxylase carboxyltransferase subunit beta</shortName>
        <ecNumber evidence="4">2.1.3.15</ecNumber>
    </recommendedName>
</protein>
<feature type="binding site" evidence="4">
    <location>
        <position position="88"/>
    </location>
    <ligand>
        <name>Zn(2+)</name>
        <dbReference type="ChEBI" id="CHEBI:29105"/>
    </ligand>
</feature>
<dbReference type="HAMAP" id="MF_01395">
    <property type="entry name" value="AcetylCoA_CT_beta"/>
    <property type="match status" value="1"/>
</dbReference>
<comment type="subcellular location">
    <subcellularLocation>
        <location evidence="4">Cytoplasm</location>
    </subcellularLocation>
</comment>
<dbReference type="Pfam" id="PF01039">
    <property type="entry name" value="Carboxyl_trans"/>
    <property type="match status" value="1"/>
</dbReference>
<feature type="binding site" evidence="4">
    <location>
        <position position="69"/>
    </location>
    <ligand>
        <name>Zn(2+)</name>
        <dbReference type="ChEBI" id="CHEBI:29105"/>
    </ligand>
</feature>
<reference evidence="7 8" key="1">
    <citation type="submission" date="2016-12" db="EMBL/GenBank/DDBJ databases">
        <authorList>
            <person name="Song W.-J."/>
            <person name="Kurnit D.M."/>
        </authorList>
    </citation>
    <scope>NUCLEOTIDE SEQUENCE [LARGE SCALE GENOMIC DNA]</scope>
    <source>
        <strain evidence="7 8">IMCC3135</strain>
    </source>
</reference>
<dbReference type="Proteomes" id="UP000250079">
    <property type="component" value="Chromosome"/>
</dbReference>
<dbReference type="InterPro" id="IPR011762">
    <property type="entry name" value="COA_CT_N"/>
</dbReference>
<keyword evidence="4" id="KW-0067">ATP-binding</keyword>
<evidence type="ECO:0000256" key="2">
    <source>
        <dbReference type="ARBA" id="ARBA00022832"/>
    </source>
</evidence>
<comment type="catalytic activity">
    <reaction evidence="4">
        <text>N(6)-carboxybiotinyl-L-lysyl-[protein] + acetyl-CoA = N(6)-biotinyl-L-lysyl-[protein] + malonyl-CoA</text>
        <dbReference type="Rhea" id="RHEA:54728"/>
        <dbReference type="Rhea" id="RHEA-COMP:10505"/>
        <dbReference type="Rhea" id="RHEA-COMP:10506"/>
        <dbReference type="ChEBI" id="CHEBI:57288"/>
        <dbReference type="ChEBI" id="CHEBI:57384"/>
        <dbReference type="ChEBI" id="CHEBI:83144"/>
        <dbReference type="ChEBI" id="CHEBI:83145"/>
        <dbReference type="EC" id="2.1.3.15"/>
    </reaction>
</comment>
<comment type="similarity">
    <text evidence="4">Belongs to the AccD/PCCB family.</text>
</comment>
<evidence type="ECO:0000313" key="7">
    <source>
        <dbReference type="EMBL" id="ASJ75331.1"/>
    </source>
</evidence>
<dbReference type="PRINTS" id="PR01070">
    <property type="entry name" value="ACCCTRFRASEB"/>
</dbReference>
<feature type="domain" description="CoA carboxyltransferase N-terminal" evidence="6">
    <location>
        <begin position="65"/>
        <end position="334"/>
    </location>
</feature>
<feature type="region of interest" description="Disordered" evidence="5">
    <location>
        <begin position="1"/>
        <end position="31"/>
    </location>
</feature>
<dbReference type="InterPro" id="IPR029045">
    <property type="entry name" value="ClpP/crotonase-like_dom_sf"/>
</dbReference>
<keyword evidence="4" id="KW-0443">Lipid metabolism</keyword>
<dbReference type="GO" id="GO:0009329">
    <property type="term" value="C:acetate CoA-transferase complex"/>
    <property type="evidence" value="ECO:0007669"/>
    <property type="project" value="TreeGrafter"/>
</dbReference>
<dbReference type="EMBL" id="CP018632">
    <property type="protein sequence ID" value="ASJ75331.1"/>
    <property type="molecule type" value="Genomic_DNA"/>
</dbReference>
<dbReference type="GO" id="GO:0008270">
    <property type="term" value="F:zinc ion binding"/>
    <property type="evidence" value="ECO:0007669"/>
    <property type="project" value="UniProtKB-UniRule"/>
</dbReference>
<dbReference type="AlphaFoldDB" id="A0A2Z2NZG7"/>
<dbReference type="GO" id="GO:2001295">
    <property type="term" value="P:malonyl-CoA biosynthetic process"/>
    <property type="evidence" value="ECO:0007669"/>
    <property type="project" value="UniProtKB-UniRule"/>
</dbReference>
<sequence length="336" mass="37057">MSNEDTTGKGDENAEAIEPKASKEQKEGTRRPFLPAIRPMSWFERMIPARIGTRNEDKGTVPEGLWVKCDSCSNVLYHAELDRAQDVCIKCGHHMLISARKRLERLLDAGEQEEIGASVEPVDILKFKDSKRYKDRLSQATKDSGEKDALVVLQGKLKGMPVVVAVFDFNFMAGSMGSVVGERFSRACERSLERGIPFICFSASGGARMQEALFSLLQMGKTSAQLRRLADRGLPYISVLTDPTMGGVSASLAMLGDIIIAEPGARIGFAGRRVIEQTVREKLPEGFQSSEFLLDHGAIDLICDRRDMRDTLARLLAKLSDKPVLKFDDPHIAAPS</sequence>
<evidence type="ECO:0000259" key="6">
    <source>
        <dbReference type="PROSITE" id="PS50980"/>
    </source>
</evidence>
<evidence type="ECO:0000313" key="8">
    <source>
        <dbReference type="Proteomes" id="UP000250079"/>
    </source>
</evidence>
<keyword evidence="1 4" id="KW-0808">Transferase</keyword>
<evidence type="ECO:0000256" key="4">
    <source>
        <dbReference type="HAMAP-Rule" id="MF_01395"/>
    </source>
</evidence>
<feature type="compositionally biased region" description="Basic and acidic residues" evidence="5">
    <location>
        <begin position="1"/>
        <end position="30"/>
    </location>
</feature>
<comment type="pathway">
    <text evidence="4">Lipid metabolism; malonyl-CoA biosynthesis; malonyl-CoA from acetyl-CoA: step 1/1.</text>
</comment>
<dbReference type="KEGG" id="gai:IMCC3135_26380"/>
<dbReference type="PANTHER" id="PTHR42995">
    <property type="entry name" value="ACETYL-COENZYME A CARBOXYLASE CARBOXYL TRANSFERASE SUBUNIT BETA, CHLOROPLASTIC"/>
    <property type="match status" value="1"/>
</dbReference>
<evidence type="ECO:0000256" key="5">
    <source>
        <dbReference type="SAM" id="MobiDB-lite"/>
    </source>
</evidence>
<dbReference type="GO" id="GO:0016743">
    <property type="term" value="F:carboxyl- or carbamoyltransferase activity"/>
    <property type="evidence" value="ECO:0007669"/>
    <property type="project" value="UniProtKB-UniRule"/>
</dbReference>
<dbReference type="GO" id="GO:0003989">
    <property type="term" value="F:acetyl-CoA carboxylase activity"/>
    <property type="evidence" value="ECO:0007669"/>
    <property type="project" value="InterPro"/>
</dbReference>
<feature type="binding site" evidence="4">
    <location>
        <position position="91"/>
    </location>
    <ligand>
        <name>Zn(2+)</name>
        <dbReference type="ChEBI" id="CHEBI:29105"/>
    </ligand>
</feature>
<keyword evidence="4" id="KW-0963">Cytoplasm</keyword>
<comment type="subunit">
    <text evidence="4">Acetyl-CoA carboxylase is a heterohexamer composed of biotin carboxyl carrier protein (AccB), biotin carboxylase (AccC) and two subunits each of ACCase subunit alpha (AccA) and ACCase subunit beta (AccD).</text>
</comment>
<keyword evidence="3 4" id="KW-0275">Fatty acid biosynthesis</keyword>
<organism evidence="7 8">
    <name type="scientific">Granulosicoccus antarcticus IMCC3135</name>
    <dbReference type="NCBI Taxonomy" id="1192854"/>
    <lineage>
        <taxon>Bacteria</taxon>
        <taxon>Pseudomonadati</taxon>
        <taxon>Pseudomonadota</taxon>
        <taxon>Gammaproteobacteria</taxon>
        <taxon>Chromatiales</taxon>
        <taxon>Granulosicoccaceae</taxon>
        <taxon>Granulosicoccus</taxon>
    </lineage>
</organism>
<evidence type="ECO:0000256" key="1">
    <source>
        <dbReference type="ARBA" id="ARBA00022679"/>
    </source>
</evidence>
<dbReference type="GO" id="GO:0005524">
    <property type="term" value="F:ATP binding"/>
    <property type="evidence" value="ECO:0007669"/>
    <property type="project" value="UniProtKB-KW"/>
</dbReference>
<feature type="binding site" evidence="4">
    <location>
        <position position="72"/>
    </location>
    <ligand>
        <name>Zn(2+)</name>
        <dbReference type="ChEBI" id="CHEBI:29105"/>
    </ligand>
</feature>
<name>A0A2Z2NZG7_9GAMM</name>
<keyword evidence="2 4" id="KW-0276">Fatty acid metabolism</keyword>
<dbReference type="NCBIfam" id="TIGR00515">
    <property type="entry name" value="accD"/>
    <property type="match status" value="1"/>
</dbReference>
<dbReference type="InterPro" id="IPR034733">
    <property type="entry name" value="AcCoA_carboxyl_beta"/>
</dbReference>
<dbReference type="GO" id="GO:0006633">
    <property type="term" value="P:fatty acid biosynthetic process"/>
    <property type="evidence" value="ECO:0007669"/>
    <property type="project" value="UniProtKB-KW"/>
</dbReference>
<dbReference type="UniPathway" id="UPA00655">
    <property type="reaction ID" value="UER00711"/>
</dbReference>
<dbReference type="PROSITE" id="PS50980">
    <property type="entry name" value="COA_CT_NTER"/>
    <property type="match status" value="1"/>
</dbReference>
<gene>
    <name evidence="4 7" type="primary">accD</name>
    <name evidence="7" type="ORF">IMCC3135_26380</name>
</gene>
<evidence type="ECO:0000256" key="3">
    <source>
        <dbReference type="ARBA" id="ARBA00023160"/>
    </source>
</evidence>
<keyword evidence="7" id="KW-0436">Ligase</keyword>
<keyword evidence="4" id="KW-0862">Zinc</keyword>
<dbReference type="EC" id="2.1.3.15" evidence="4"/>
<keyword evidence="4" id="KW-0547">Nucleotide-binding</keyword>
<comment type="function">
    <text evidence="4">Component of the acetyl coenzyme A carboxylase (ACC) complex. Biotin carboxylase (BC) catalyzes the carboxylation of biotin on its carrier protein (BCCP) and then the CO(2) group is transferred by the transcarboxylase to acetyl-CoA to form malonyl-CoA.</text>
</comment>
<dbReference type="SUPFAM" id="SSF52096">
    <property type="entry name" value="ClpP/crotonase"/>
    <property type="match status" value="1"/>
</dbReference>
<feature type="zinc finger region" description="C4-type" evidence="4">
    <location>
        <begin position="69"/>
        <end position="91"/>
    </location>
</feature>
<keyword evidence="4" id="KW-0863">Zinc-finger</keyword>
<proteinExistence type="inferred from homology"/>